<dbReference type="Proteomes" id="UP000250080">
    <property type="component" value="Chromosome I"/>
</dbReference>
<evidence type="ECO:0000313" key="1">
    <source>
        <dbReference type="EMBL" id="SBN37982.1"/>
    </source>
</evidence>
<reference evidence="2 3" key="2">
    <citation type="submission" date="2016-09" db="EMBL/GenBank/DDBJ databases">
        <authorList>
            <person name="Laine KS P."/>
        </authorList>
    </citation>
    <scope>NUCLEOTIDE SEQUENCE [LARGE SCALE GENOMIC DNA]</scope>
    <source>
        <strain evidence="2">PFRJS-23</strain>
    </source>
</reference>
<gene>
    <name evidence="1" type="ORF">PFR_JS10_339</name>
    <name evidence="2" type="ORF">PFR_JS23_391</name>
</gene>
<sequence>MAPGQKEAPVPDDRRFFYGFTWASLTRSPWENCGPWPAAVPLTQRVLAAAMFTPA</sequence>
<organism evidence="1">
    <name type="scientific">Propionibacterium freudenreichii</name>
    <dbReference type="NCBI Taxonomy" id="1744"/>
    <lineage>
        <taxon>Bacteria</taxon>
        <taxon>Bacillati</taxon>
        <taxon>Actinomycetota</taxon>
        <taxon>Actinomycetes</taxon>
        <taxon>Propionibacteriales</taxon>
        <taxon>Propionibacteriaceae</taxon>
        <taxon>Propionibacterium</taxon>
    </lineage>
</organism>
<evidence type="ECO:0000313" key="2">
    <source>
        <dbReference type="EMBL" id="SCQ75252.1"/>
    </source>
</evidence>
<proteinExistence type="predicted"/>
<reference evidence="1" key="1">
    <citation type="submission" date="2016-05" db="EMBL/GenBank/DDBJ databases">
        <authorList>
            <person name="Lavstsen T."/>
            <person name="Jespersen J.S."/>
        </authorList>
    </citation>
    <scope>NUCLEOTIDE SEQUENCE</scope>
    <source>
        <strain evidence="1">PFRJS10</strain>
    </source>
</reference>
<name>A0A2C7Z2F0_9ACTN</name>
<dbReference type="AlphaFoldDB" id="A0A2C7Z2F0"/>
<protein>
    <submittedName>
        <fullName evidence="1">Uncharacterized protein</fullName>
    </submittedName>
</protein>
<accession>A0A2C7Z2F0</accession>
<dbReference type="EMBL" id="LT576035">
    <property type="protein sequence ID" value="SBN37982.1"/>
    <property type="molecule type" value="Genomic_DNA"/>
</dbReference>
<evidence type="ECO:0000313" key="3">
    <source>
        <dbReference type="Proteomes" id="UP000250080"/>
    </source>
</evidence>
<dbReference type="EMBL" id="LT618793">
    <property type="protein sequence ID" value="SCQ75252.1"/>
    <property type="molecule type" value="Genomic_DNA"/>
</dbReference>